<dbReference type="InterPro" id="IPR051702">
    <property type="entry name" value="SH3_domain_YSC84-like"/>
</dbReference>
<gene>
    <name evidence="2" type="ORF">BCR33DRAFT_697785</name>
</gene>
<dbReference type="GO" id="GO:0035091">
    <property type="term" value="F:phosphatidylinositol binding"/>
    <property type="evidence" value="ECO:0007669"/>
    <property type="project" value="TreeGrafter"/>
</dbReference>
<evidence type="ECO:0000313" key="2">
    <source>
        <dbReference type="EMBL" id="ORY43985.1"/>
    </source>
</evidence>
<sequence length="205" mass="20791">MTKEDLAASINQAATIVETFRTSVDSGIPHSIIKNAKGIAILHVVKGGMLISARSGSGVVVAKLPNGTWSAPSAIHTSGLGIGHQLGVEITDFVIVLNTDSALEAFSKGQNLSLGGNMSVAVGPLGRNAEVAATAKSFAPIYSYSHSKGLFAGMSIELSSIVEKTSLNSSVYGPGVSAATILSGAVPAPDFAAPLYNALNLAQQG</sequence>
<dbReference type="Pfam" id="PF04366">
    <property type="entry name" value="Ysc84"/>
    <property type="match status" value="1"/>
</dbReference>
<protein>
    <submittedName>
        <fullName evidence="2">DUF500-domain-containing protein</fullName>
    </submittedName>
</protein>
<keyword evidence="3" id="KW-1185">Reference proteome</keyword>
<dbReference type="AlphaFoldDB" id="A0A1Y2CCE2"/>
<comment type="caution">
    <text evidence="2">The sequence shown here is derived from an EMBL/GenBank/DDBJ whole genome shotgun (WGS) entry which is preliminary data.</text>
</comment>
<dbReference type="EMBL" id="MCGO01000023">
    <property type="protein sequence ID" value="ORY43985.1"/>
    <property type="molecule type" value="Genomic_DNA"/>
</dbReference>
<evidence type="ECO:0000259" key="1">
    <source>
        <dbReference type="Pfam" id="PF04366"/>
    </source>
</evidence>
<evidence type="ECO:0000313" key="3">
    <source>
        <dbReference type="Proteomes" id="UP000193642"/>
    </source>
</evidence>
<dbReference type="PANTHER" id="PTHR15629">
    <property type="entry name" value="SH3YL1 PROTEIN"/>
    <property type="match status" value="1"/>
</dbReference>
<organism evidence="2 3">
    <name type="scientific">Rhizoclosmatium globosum</name>
    <dbReference type="NCBI Taxonomy" id="329046"/>
    <lineage>
        <taxon>Eukaryota</taxon>
        <taxon>Fungi</taxon>
        <taxon>Fungi incertae sedis</taxon>
        <taxon>Chytridiomycota</taxon>
        <taxon>Chytridiomycota incertae sedis</taxon>
        <taxon>Chytridiomycetes</taxon>
        <taxon>Chytridiales</taxon>
        <taxon>Chytriomycetaceae</taxon>
        <taxon>Rhizoclosmatium</taxon>
    </lineage>
</organism>
<dbReference type="PANTHER" id="PTHR15629:SF2">
    <property type="entry name" value="SH3 DOMAIN-CONTAINING YSC84-LIKE PROTEIN 1"/>
    <property type="match status" value="1"/>
</dbReference>
<dbReference type="Proteomes" id="UP000193642">
    <property type="component" value="Unassembled WGS sequence"/>
</dbReference>
<dbReference type="InterPro" id="IPR007461">
    <property type="entry name" value="Ysc84_actin-binding"/>
</dbReference>
<name>A0A1Y2CCE2_9FUNG</name>
<reference evidence="2 3" key="1">
    <citation type="submission" date="2016-07" db="EMBL/GenBank/DDBJ databases">
        <title>Pervasive Adenine N6-methylation of Active Genes in Fungi.</title>
        <authorList>
            <consortium name="DOE Joint Genome Institute"/>
            <person name="Mondo S.J."/>
            <person name="Dannebaum R.O."/>
            <person name="Kuo R.C."/>
            <person name="Labutti K."/>
            <person name="Haridas S."/>
            <person name="Kuo A."/>
            <person name="Salamov A."/>
            <person name="Ahrendt S.R."/>
            <person name="Lipzen A."/>
            <person name="Sullivan W."/>
            <person name="Andreopoulos W.B."/>
            <person name="Clum A."/>
            <person name="Lindquist E."/>
            <person name="Daum C."/>
            <person name="Ramamoorthy G.K."/>
            <person name="Gryganskyi A."/>
            <person name="Culley D."/>
            <person name="Magnuson J.K."/>
            <person name="James T.Y."/>
            <person name="O'Malley M.A."/>
            <person name="Stajich J.E."/>
            <person name="Spatafora J.W."/>
            <person name="Visel A."/>
            <person name="Grigoriev I.V."/>
        </authorList>
    </citation>
    <scope>NUCLEOTIDE SEQUENCE [LARGE SCALE GENOMIC DNA]</scope>
    <source>
        <strain evidence="2 3">JEL800</strain>
    </source>
</reference>
<proteinExistence type="predicted"/>
<feature type="domain" description="Ysc84 actin-binding" evidence="1">
    <location>
        <begin position="79"/>
        <end position="200"/>
    </location>
</feature>
<dbReference type="STRING" id="329046.A0A1Y2CCE2"/>
<accession>A0A1Y2CCE2</accession>
<dbReference type="OrthoDB" id="443981at2759"/>